<accession>A0AAE1IIM6</accession>
<keyword evidence="1" id="KW-0521">NADP</keyword>
<evidence type="ECO:0000313" key="5">
    <source>
        <dbReference type="Proteomes" id="UP001273209"/>
    </source>
</evidence>
<reference evidence="4" key="1">
    <citation type="submission" date="2023-11" db="EMBL/GenBank/DDBJ databases">
        <title>The genome sequences of three competitors of mushroom-forming fungi.</title>
        <authorList>
            <person name="Beijen E."/>
            <person name="Ohm R.A."/>
        </authorList>
    </citation>
    <scope>NUCLEOTIDE SEQUENCE</scope>
    <source>
        <strain evidence="4">CBS 100526</strain>
    </source>
</reference>
<dbReference type="Proteomes" id="UP001273209">
    <property type="component" value="Unassembled WGS sequence"/>
</dbReference>
<dbReference type="RefSeq" id="XP_062759026.1">
    <property type="nucleotide sequence ID" value="XM_062896322.1"/>
</dbReference>
<evidence type="ECO:0000256" key="2">
    <source>
        <dbReference type="ARBA" id="ARBA00023002"/>
    </source>
</evidence>
<evidence type="ECO:0000256" key="1">
    <source>
        <dbReference type="ARBA" id="ARBA00022857"/>
    </source>
</evidence>
<evidence type="ECO:0000259" key="3">
    <source>
        <dbReference type="Pfam" id="PF05368"/>
    </source>
</evidence>
<keyword evidence="2" id="KW-0560">Oxidoreductase</keyword>
<evidence type="ECO:0000313" key="4">
    <source>
        <dbReference type="EMBL" id="KAK4082358.1"/>
    </source>
</evidence>
<dbReference type="InterPro" id="IPR045312">
    <property type="entry name" value="PCBER-like"/>
</dbReference>
<dbReference type="InterPro" id="IPR008030">
    <property type="entry name" value="NmrA-like"/>
</dbReference>
<dbReference type="PANTHER" id="PTHR47706">
    <property type="entry name" value="NMRA-LIKE FAMILY PROTEIN"/>
    <property type="match status" value="1"/>
</dbReference>
<dbReference type="EMBL" id="JAWRVG010000005">
    <property type="protein sequence ID" value="KAK4082358.1"/>
    <property type="molecule type" value="Genomic_DNA"/>
</dbReference>
<dbReference type="AlphaFoldDB" id="A0AAE1IIM6"/>
<dbReference type="InterPro" id="IPR036291">
    <property type="entry name" value="NAD(P)-bd_dom_sf"/>
</dbReference>
<dbReference type="Pfam" id="PF05368">
    <property type="entry name" value="NmrA"/>
    <property type="match status" value="1"/>
</dbReference>
<dbReference type="GO" id="GO:0016491">
    <property type="term" value="F:oxidoreductase activity"/>
    <property type="evidence" value="ECO:0007669"/>
    <property type="project" value="UniProtKB-KW"/>
</dbReference>
<dbReference type="GeneID" id="87916227"/>
<dbReference type="Gene3D" id="3.40.50.720">
    <property type="entry name" value="NAD(P)-binding Rossmann-like Domain"/>
    <property type="match status" value="1"/>
</dbReference>
<protein>
    <recommendedName>
        <fullName evidence="3">NmrA-like domain-containing protein</fullName>
    </recommendedName>
</protein>
<gene>
    <name evidence="4" type="ORF">Triagg1_2170</name>
</gene>
<dbReference type="InterPro" id="IPR051609">
    <property type="entry name" value="NmrA/Isoflavone_reductase-like"/>
</dbReference>
<dbReference type="SUPFAM" id="SSF51735">
    <property type="entry name" value="NAD(P)-binding Rossmann-fold domains"/>
    <property type="match status" value="1"/>
</dbReference>
<organism evidence="4 5">
    <name type="scientific">Trichoderma aggressivum f. europaeum</name>
    <dbReference type="NCBI Taxonomy" id="173218"/>
    <lineage>
        <taxon>Eukaryota</taxon>
        <taxon>Fungi</taxon>
        <taxon>Dikarya</taxon>
        <taxon>Ascomycota</taxon>
        <taxon>Pezizomycotina</taxon>
        <taxon>Sordariomycetes</taxon>
        <taxon>Hypocreomycetidae</taxon>
        <taxon>Hypocreales</taxon>
        <taxon>Hypocreaceae</taxon>
        <taxon>Trichoderma</taxon>
    </lineage>
</organism>
<sequence>MVYTHGRTSSTGLRPNVDVSEMGIETIPVEIVCEKKRLHSAIVVPPSSAEFQCLENTTRQQLENQKGLGDNKKKQLAGGRLNPVVISSLLEYGFSVSALVRASSTAKPPPEVNLFRTDYSRASLVSAFKGQHAVVNTITMPDFEEQKNIIDAAVEAGIKRFIPAEFGIDTSKEKVVEIMTFLRMKPQIIRYLRSIEDKITWTAIITGPFFDWSLDTGFFSFNLPDRTAEIHEPGYHGHRFSWSNLSTVGEAVARVLLAQNYPIVANQYVRVRSFNASQDQILKSLISVTARIESARGLDVVEWKQISVDLEEKVFEARNTLAQGDASKLGYILSKAIYNTGGNFDDEGVVMNEKLGMKPPEGLDAAIERELIKRLP</sequence>
<dbReference type="CDD" id="cd05259">
    <property type="entry name" value="PCBER_SDR_a"/>
    <property type="match status" value="1"/>
</dbReference>
<dbReference type="PANTHER" id="PTHR47706:SF9">
    <property type="entry name" value="NMRA-LIKE DOMAIN-CONTAINING PROTEIN-RELATED"/>
    <property type="match status" value="1"/>
</dbReference>
<name>A0AAE1IIM6_9HYPO</name>
<proteinExistence type="predicted"/>
<comment type="caution">
    <text evidence="4">The sequence shown here is derived from an EMBL/GenBank/DDBJ whole genome shotgun (WGS) entry which is preliminary data.</text>
</comment>
<feature type="domain" description="NmrA-like" evidence="3">
    <location>
        <begin position="77"/>
        <end position="259"/>
    </location>
</feature>
<keyword evidence="5" id="KW-1185">Reference proteome</keyword>